<keyword evidence="5" id="KW-0175">Coiled coil</keyword>
<organism evidence="8 9">
    <name type="scientific">Oceanobacillus halophilus</name>
    <dbReference type="NCBI Taxonomy" id="930130"/>
    <lineage>
        <taxon>Bacteria</taxon>
        <taxon>Bacillati</taxon>
        <taxon>Bacillota</taxon>
        <taxon>Bacilli</taxon>
        <taxon>Bacillales</taxon>
        <taxon>Bacillaceae</taxon>
        <taxon>Oceanobacillus</taxon>
    </lineage>
</organism>
<feature type="coiled-coil region" evidence="5">
    <location>
        <begin position="170"/>
        <end position="197"/>
    </location>
</feature>
<keyword evidence="4 6" id="KW-0732">Signal</keyword>
<evidence type="ECO:0000256" key="3">
    <source>
        <dbReference type="ARBA" id="ARBA00022448"/>
    </source>
</evidence>
<feature type="domain" description="Fe/B12 periplasmic-binding" evidence="7">
    <location>
        <begin position="63"/>
        <end position="322"/>
    </location>
</feature>
<dbReference type="GO" id="GO:1901678">
    <property type="term" value="P:iron coordination entity transport"/>
    <property type="evidence" value="ECO:0007669"/>
    <property type="project" value="UniProtKB-ARBA"/>
</dbReference>
<keyword evidence="9" id="KW-1185">Reference proteome</keyword>
<dbReference type="PANTHER" id="PTHR30532">
    <property type="entry name" value="IRON III DICITRATE-BINDING PERIPLASMIC PROTEIN"/>
    <property type="match status" value="1"/>
</dbReference>
<feature type="chain" id="PRO_5019844340" evidence="6">
    <location>
        <begin position="24"/>
        <end position="322"/>
    </location>
</feature>
<dbReference type="Proteomes" id="UP000269301">
    <property type="component" value="Unassembled WGS sequence"/>
</dbReference>
<comment type="similarity">
    <text evidence="2">Belongs to the bacterial solute-binding protein 8 family.</text>
</comment>
<evidence type="ECO:0000256" key="2">
    <source>
        <dbReference type="ARBA" id="ARBA00008814"/>
    </source>
</evidence>
<reference evidence="8 9" key="1">
    <citation type="journal article" date="2016" name="Int. J. Syst. Evol. Microbiol.">
        <title>Oceanobacillus halophilus sp. nov., a novel moderately halophilic bacterium from a hypersaline lake.</title>
        <authorList>
            <person name="Amoozegar M.A."/>
            <person name="Bagheri M."/>
            <person name="Makhdoumi A."/>
            <person name="Nikou M.M."/>
            <person name="Fazeli S.A.S."/>
            <person name="Schumann P."/>
            <person name="Sproer C."/>
            <person name="Sanchez-Porro C."/>
            <person name="Ventosa A."/>
        </authorList>
    </citation>
    <scope>NUCLEOTIDE SEQUENCE [LARGE SCALE GENOMIC DNA]</scope>
    <source>
        <strain evidence="8 9">DSM 23996</strain>
    </source>
</reference>
<accession>A0A495A3M0</accession>
<evidence type="ECO:0000256" key="1">
    <source>
        <dbReference type="ARBA" id="ARBA00004193"/>
    </source>
</evidence>
<protein>
    <submittedName>
        <fullName evidence="8">Iron-hydroxamate ABC transporter substrate-binding protein</fullName>
    </submittedName>
</protein>
<sequence length="322" mass="35906">MNRNYIIRQVFLMLVISLLFVLAACGNQDNNESSSETETEDTAESSEVVLDSAMGEVTIPTGAEKVLASFHEDALLSLGVTPVAKWAIGETVQYHLESELQDVPSIEWNLPLEQVLSYAPDLIILESSMDSYEGTYEDYSKIAPTYVMTEETTADWRKQIEVFGKLLGKEEEAEQALSDYEEKITNAREQLEEAIGDETIAAIWAVGNEFFLFEKNRHSAEMLYSELGLNYPSLVEELGESVAQWNPISIEKLSELDADHVFLLAEEGEQGLETLENSTVWQGIPAAENGNVYILHSPSHWTNKGLIASEQTIEDVLSTLVK</sequence>
<feature type="signal peptide" evidence="6">
    <location>
        <begin position="1"/>
        <end position="23"/>
    </location>
</feature>
<dbReference type="Pfam" id="PF01497">
    <property type="entry name" value="Peripla_BP_2"/>
    <property type="match status" value="1"/>
</dbReference>
<evidence type="ECO:0000256" key="4">
    <source>
        <dbReference type="ARBA" id="ARBA00022729"/>
    </source>
</evidence>
<comment type="subcellular location">
    <subcellularLocation>
        <location evidence="1">Cell membrane</location>
        <topology evidence="1">Lipid-anchor</topology>
    </subcellularLocation>
</comment>
<dbReference type="CDD" id="cd01138">
    <property type="entry name" value="FeuA"/>
    <property type="match status" value="1"/>
</dbReference>
<dbReference type="InterPro" id="IPR051313">
    <property type="entry name" value="Bact_iron-sidero_bind"/>
</dbReference>
<name>A0A495A3M0_9BACI</name>
<dbReference type="Gene3D" id="3.40.50.1980">
    <property type="entry name" value="Nitrogenase molybdenum iron protein domain"/>
    <property type="match status" value="2"/>
</dbReference>
<proteinExistence type="inferred from homology"/>
<evidence type="ECO:0000256" key="6">
    <source>
        <dbReference type="SAM" id="SignalP"/>
    </source>
</evidence>
<comment type="caution">
    <text evidence="8">The sequence shown here is derived from an EMBL/GenBank/DDBJ whole genome shotgun (WGS) entry which is preliminary data.</text>
</comment>
<dbReference type="InterPro" id="IPR002491">
    <property type="entry name" value="ABC_transptr_periplasmic_BD"/>
</dbReference>
<gene>
    <name evidence="8" type="ORF">D8M06_12325</name>
</gene>
<keyword evidence="3" id="KW-0813">Transport</keyword>
<dbReference type="GO" id="GO:0005886">
    <property type="term" value="C:plasma membrane"/>
    <property type="evidence" value="ECO:0007669"/>
    <property type="project" value="UniProtKB-SubCell"/>
</dbReference>
<dbReference type="PROSITE" id="PS51257">
    <property type="entry name" value="PROKAR_LIPOPROTEIN"/>
    <property type="match status" value="1"/>
</dbReference>
<dbReference type="RefSeq" id="WP_121204705.1">
    <property type="nucleotide sequence ID" value="NZ_RBZP01000009.1"/>
</dbReference>
<evidence type="ECO:0000256" key="5">
    <source>
        <dbReference type="SAM" id="Coils"/>
    </source>
</evidence>
<dbReference type="AlphaFoldDB" id="A0A495A3M0"/>
<evidence type="ECO:0000313" key="9">
    <source>
        <dbReference type="Proteomes" id="UP000269301"/>
    </source>
</evidence>
<dbReference type="SUPFAM" id="SSF53807">
    <property type="entry name" value="Helical backbone' metal receptor"/>
    <property type="match status" value="1"/>
</dbReference>
<dbReference type="GO" id="GO:0030288">
    <property type="term" value="C:outer membrane-bounded periplasmic space"/>
    <property type="evidence" value="ECO:0007669"/>
    <property type="project" value="TreeGrafter"/>
</dbReference>
<dbReference type="PROSITE" id="PS50983">
    <property type="entry name" value="FE_B12_PBP"/>
    <property type="match status" value="1"/>
</dbReference>
<evidence type="ECO:0000313" key="8">
    <source>
        <dbReference type="EMBL" id="RKQ32709.1"/>
    </source>
</evidence>
<dbReference type="OrthoDB" id="2417096at2"/>
<dbReference type="PANTHER" id="PTHR30532:SF1">
    <property type="entry name" value="IRON(3+)-HYDROXAMATE-BINDING PROTEIN FHUD"/>
    <property type="match status" value="1"/>
</dbReference>
<evidence type="ECO:0000259" key="7">
    <source>
        <dbReference type="PROSITE" id="PS50983"/>
    </source>
</evidence>
<dbReference type="EMBL" id="RBZP01000009">
    <property type="protein sequence ID" value="RKQ32709.1"/>
    <property type="molecule type" value="Genomic_DNA"/>
</dbReference>